<dbReference type="InterPro" id="IPR013083">
    <property type="entry name" value="Znf_RING/FYVE/PHD"/>
</dbReference>
<evidence type="ECO:0000256" key="4">
    <source>
        <dbReference type="ARBA" id="ARBA00022771"/>
    </source>
</evidence>
<dbReference type="InterPro" id="IPR004181">
    <property type="entry name" value="Znf_MIZ"/>
</dbReference>
<feature type="region of interest" description="Disordered" evidence="9">
    <location>
        <begin position="167"/>
        <end position="281"/>
    </location>
</feature>
<reference evidence="11" key="3">
    <citation type="submission" date="2025-09" db="UniProtKB">
        <authorList>
            <consortium name="Ensembl"/>
        </authorList>
    </citation>
    <scope>IDENTIFICATION</scope>
</reference>
<dbReference type="FunFam" id="3.30.40.10:FF:000012">
    <property type="entry name" value="Zinc finger MIZ domain-containing protein 2"/>
    <property type="match status" value="1"/>
</dbReference>
<feature type="compositionally biased region" description="Low complexity" evidence="9">
    <location>
        <begin position="232"/>
        <end position="242"/>
    </location>
</feature>
<evidence type="ECO:0000256" key="5">
    <source>
        <dbReference type="ARBA" id="ARBA00022833"/>
    </source>
</evidence>
<dbReference type="AlphaFoldDB" id="A0A8K9UQW7"/>
<evidence type="ECO:0000256" key="8">
    <source>
        <dbReference type="PROSITE-ProRule" id="PRU00452"/>
    </source>
</evidence>
<dbReference type="GO" id="GO:0045944">
    <property type="term" value="P:positive regulation of transcription by RNA polymerase II"/>
    <property type="evidence" value="ECO:0007669"/>
    <property type="project" value="UniProtKB-ARBA"/>
</dbReference>
<dbReference type="Gene3D" id="3.30.40.10">
    <property type="entry name" value="Zinc/RING finger domain, C3HC4 (zinc finger)"/>
    <property type="match status" value="1"/>
</dbReference>
<keyword evidence="12" id="KW-1185">Reference proteome</keyword>
<accession>A0A8K9UQW7</accession>
<evidence type="ECO:0000313" key="11">
    <source>
        <dbReference type="Ensembl" id="ENSOMYP00000113354.1"/>
    </source>
</evidence>
<evidence type="ECO:0000256" key="2">
    <source>
        <dbReference type="ARBA" id="ARBA00022499"/>
    </source>
</evidence>
<keyword evidence="2" id="KW-1017">Isopeptide bond</keyword>
<keyword evidence="5" id="KW-0862">Zinc</keyword>
<dbReference type="GO" id="GO:0061665">
    <property type="term" value="F:SUMO ligase activity"/>
    <property type="evidence" value="ECO:0007669"/>
    <property type="project" value="TreeGrafter"/>
</dbReference>
<dbReference type="Pfam" id="PF25527">
    <property type="entry name" value="GBD-like_ZMIZ1_ZMIZ2"/>
    <property type="match status" value="1"/>
</dbReference>
<evidence type="ECO:0000256" key="3">
    <source>
        <dbReference type="ARBA" id="ARBA00022723"/>
    </source>
</evidence>
<evidence type="ECO:0000256" key="6">
    <source>
        <dbReference type="ARBA" id="ARBA00022843"/>
    </source>
</evidence>
<comment type="subcellular location">
    <subcellularLocation>
        <location evidence="1">Nucleus</location>
    </subcellularLocation>
</comment>
<feature type="compositionally biased region" description="Basic and acidic residues" evidence="9">
    <location>
        <begin position="192"/>
        <end position="204"/>
    </location>
</feature>
<feature type="compositionally biased region" description="Low complexity" evidence="9">
    <location>
        <begin position="875"/>
        <end position="902"/>
    </location>
</feature>
<dbReference type="PANTHER" id="PTHR10782:SF7">
    <property type="entry name" value="ZINC FINGER MIZ DOMAIN-CONTAINING PROTEIN 1"/>
    <property type="match status" value="1"/>
</dbReference>
<evidence type="ECO:0000256" key="1">
    <source>
        <dbReference type="ARBA" id="ARBA00004123"/>
    </source>
</evidence>
<keyword evidence="6" id="KW-0832">Ubl conjugation</keyword>
<gene>
    <name evidence="11" type="primary">ZMIZ1</name>
</gene>
<feature type="compositionally biased region" description="Pro residues" evidence="9">
    <location>
        <begin position="822"/>
        <end position="835"/>
    </location>
</feature>
<dbReference type="GO" id="GO:0008270">
    <property type="term" value="F:zinc ion binding"/>
    <property type="evidence" value="ECO:0007669"/>
    <property type="project" value="UniProtKB-KW"/>
</dbReference>
<dbReference type="PROSITE" id="PS51044">
    <property type="entry name" value="ZF_SP_RING"/>
    <property type="match status" value="1"/>
</dbReference>
<dbReference type="InterPro" id="IPR057847">
    <property type="entry name" value="ZMIZ1/ZMIZ2_GBD-like"/>
</dbReference>
<name>A0A8K9UQW7_ONCMY</name>
<dbReference type="GO" id="GO:0005634">
    <property type="term" value="C:nucleus"/>
    <property type="evidence" value="ECO:0007669"/>
    <property type="project" value="UniProtKB-SubCell"/>
</dbReference>
<feature type="compositionally biased region" description="Polar residues" evidence="9">
    <location>
        <begin position="804"/>
        <end position="815"/>
    </location>
</feature>
<sequence length="902" mass="97786">CDGSFPYDSVPWQQNTNQPPGSLSVVTTVWGVANTSQSQVRLPSMLWGVAKSLHSQVRLPSIYPGGPISGPGGVGMPPHSRPPGDFTQPAAAAAAAAVAAAAATATATATATVAAMQQDTQNKDMNQYGPVCCNVHTYTSSFTLIPLSAVYCIGPCPSFADDFVVPDGAQPGLPEPIHEPGARGSQGPSISPREHGPRSGHEPFQHGLLPHGNEPSPPNYGGQQYGPGPNGQGFPQQQNQYPTHTPNPSRPLPSPNYPGQRMPGGQQIQGHYPPPGGAMGQYYKQEPFNGQSNNFSGSGYQYSQGHMNGPPRLVGNYPHSPVHGNPTPPMTPGSSIPPYMSPNHDVKPPFPPDIKPNITALPPPPPPANPNEELRLTFPVRDGVVLEPFRLEHNLAVSNHVFHLRPSVHQTLVWRSDLELQFKCYHHEDRQMNTNWPASVQVSVNATPLTIERGDNKTSHKPLHLKQVCQPGRNTIQITVTACCCSHLFVLQLVHRPSVRSVLQGLLKKRLLPAEHCITKVKRNFSSVAASSGNTTLNGEDGVEQTAIKVSLKCPITFRRIQLPARGHDCKHVQCFDLESYLQLNCERGTWRCPVCNKTALLEGLEVDQYMWGILNAIQNSEFEEVTIDPSCSWRPVAIKSDIHIKEDPDGPMAKRFKTMSPTQMTLPNVMEMINSHYHINDSLSRSLSPVLSLIFSLSLSRSLSLSLSLSFSLPLSPFLSLSLSLSFSLSLLYSLCLSPSLSFSLCLSFPLSHFLSLSSSVSLSLCFSLSVSLSPTLSFFFPSQIPHPAITDQSHNLLQHSLHAQSHPGSQSGQPLHHSGPPQPSRQQAPPPQQQQPGPNNHTLQHGDPLEGLGGGLPDMPEPSLDLLPELANPDDLLSYLDPPDLPSSSNDDLLSLFENN</sequence>
<keyword evidence="4 8" id="KW-0863">Zinc-finger</keyword>
<dbReference type="GO" id="GO:0016925">
    <property type="term" value="P:protein sumoylation"/>
    <property type="evidence" value="ECO:0007669"/>
    <property type="project" value="TreeGrafter"/>
</dbReference>
<keyword evidence="3" id="KW-0479">Metal-binding</keyword>
<evidence type="ECO:0000256" key="7">
    <source>
        <dbReference type="ARBA" id="ARBA00023242"/>
    </source>
</evidence>
<organism evidence="11 12">
    <name type="scientific">Oncorhynchus mykiss</name>
    <name type="common">Rainbow trout</name>
    <name type="synonym">Salmo gairdneri</name>
    <dbReference type="NCBI Taxonomy" id="8022"/>
    <lineage>
        <taxon>Eukaryota</taxon>
        <taxon>Metazoa</taxon>
        <taxon>Chordata</taxon>
        <taxon>Craniata</taxon>
        <taxon>Vertebrata</taxon>
        <taxon>Euteleostomi</taxon>
        <taxon>Actinopterygii</taxon>
        <taxon>Neopterygii</taxon>
        <taxon>Teleostei</taxon>
        <taxon>Protacanthopterygii</taxon>
        <taxon>Salmoniformes</taxon>
        <taxon>Salmonidae</taxon>
        <taxon>Salmoninae</taxon>
        <taxon>Oncorhynchus</taxon>
    </lineage>
</organism>
<dbReference type="PANTHER" id="PTHR10782">
    <property type="entry name" value="ZINC FINGER MIZ DOMAIN-CONTAINING PROTEIN"/>
    <property type="match status" value="1"/>
</dbReference>
<evidence type="ECO:0000313" key="12">
    <source>
        <dbReference type="Proteomes" id="UP000694395"/>
    </source>
</evidence>
<dbReference type="GeneTree" id="ENSGT01030000234539"/>
<keyword evidence="7" id="KW-0539">Nucleus</keyword>
<evidence type="ECO:0000256" key="9">
    <source>
        <dbReference type="SAM" id="MobiDB-lite"/>
    </source>
</evidence>
<dbReference type="Ensembl" id="ENSOMYT00000131491.1">
    <property type="protein sequence ID" value="ENSOMYP00000113354.1"/>
    <property type="gene ID" value="ENSOMYG00000005452.2"/>
</dbReference>
<feature type="region of interest" description="Disordered" evidence="9">
    <location>
        <begin position="1"/>
        <end position="21"/>
    </location>
</feature>
<feature type="region of interest" description="Disordered" evidence="9">
    <location>
        <begin position="804"/>
        <end position="902"/>
    </location>
</feature>
<dbReference type="GO" id="GO:0003712">
    <property type="term" value="F:transcription coregulator activity"/>
    <property type="evidence" value="ECO:0007669"/>
    <property type="project" value="TreeGrafter"/>
</dbReference>
<feature type="compositionally biased region" description="Polar residues" evidence="9">
    <location>
        <begin position="11"/>
        <end position="21"/>
    </location>
</feature>
<proteinExistence type="predicted"/>
<protein>
    <submittedName>
        <fullName evidence="11">Zinc finger MIZ-type containing 1</fullName>
    </submittedName>
</protein>
<feature type="domain" description="SP-RING-type" evidence="10">
    <location>
        <begin position="539"/>
        <end position="620"/>
    </location>
</feature>
<dbReference type="Proteomes" id="UP000694395">
    <property type="component" value="Chromosome 16"/>
</dbReference>
<reference evidence="11" key="2">
    <citation type="submission" date="2025-08" db="UniProtKB">
        <authorList>
            <consortium name="Ensembl"/>
        </authorList>
    </citation>
    <scope>IDENTIFICATION</scope>
</reference>
<reference evidence="11" key="1">
    <citation type="submission" date="2020-07" db="EMBL/GenBank/DDBJ databases">
        <title>A long reads based de novo assembly of the rainbow trout Arlee double haploid line genome.</title>
        <authorList>
            <person name="Gao G."/>
            <person name="Palti Y."/>
        </authorList>
    </citation>
    <scope>NUCLEOTIDE SEQUENCE [LARGE SCALE GENOMIC DNA]</scope>
</reference>
<dbReference type="GO" id="GO:0000785">
    <property type="term" value="C:chromatin"/>
    <property type="evidence" value="ECO:0007669"/>
    <property type="project" value="TreeGrafter"/>
</dbReference>
<evidence type="ECO:0000259" key="10">
    <source>
        <dbReference type="PROSITE" id="PS51044"/>
    </source>
</evidence>
<dbReference type="Pfam" id="PF02891">
    <property type="entry name" value="zf-MIZ"/>
    <property type="match status" value="1"/>
</dbReference>